<dbReference type="EMBL" id="LXQA011034308">
    <property type="protein sequence ID" value="MCI82074.1"/>
    <property type="molecule type" value="Genomic_DNA"/>
</dbReference>
<dbReference type="AlphaFoldDB" id="A0A392V198"/>
<evidence type="ECO:0000313" key="2">
    <source>
        <dbReference type="Proteomes" id="UP000265520"/>
    </source>
</evidence>
<sequence>AVHGHKGSLTFCRWRSAAGPAQRAVKPCSFVIFFWCWCNARACAAQRAGVLIL</sequence>
<organism evidence="1 2">
    <name type="scientific">Trifolium medium</name>
    <dbReference type="NCBI Taxonomy" id="97028"/>
    <lineage>
        <taxon>Eukaryota</taxon>
        <taxon>Viridiplantae</taxon>
        <taxon>Streptophyta</taxon>
        <taxon>Embryophyta</taxon>
        <taxon>Tracheophyta</taxon>
        <taxon>Spermatophyta</taxon>
        <taxon>Magnoliopsida</taxon>
        <taxon>eudicotyledons</taxon>
        <taxon>Gunneridae</taxon>
        <taxon>Pentapetalae</taxon>
        <taxon>rosids</taxon>
        <taxon>fabids</taxon>
        <taxon>Fabales</taxon>
        <taxon>Fabaceae</taxon>
        <taxon>Papilionoideae</taxon>
        <taxon>50 kb inversion clade</taxon>
        <taxon>NPAAA clade</taxon>
        <taxon>Hologalegina</taxon>
        <taxon>IRL clade</taxon>
        <taxon>Trifolieae</taxon>
        <taxon>Trifolium</taxon>
    </lineage>
</organism>
<reference evidence="1 2" key="1">
    <citation type="journal article" date="2018" name="Front. Plant Sci.">
        <title>Red Clover (Trifolium pratense) and Zigzag Clover (T. medium) - A Picture of Genomic Similarities and Differences.</title>
        <authorList>
            <person name="Dluhosova J."/>
            <person name="Istvanek J."/>
            <person name="Nedelnik J."/>
            <person name="Repkova J."/>
        </authorList>
    </citation>
    <scope>NUCLEOTIDE SEQUENCE [LARGE SCALE GENOMIC DNA]</scope>
    <source>
        <strain evidence="2">cv. 10/8</strain>
        <tissue evidence="1">Leaf</tissue>
    </source>
</reference>
<dbReference type="Proteomes" id="UP000265520">
    <property type="component" value="Unassembled WGS sequence"/>
</dbReference>
<name>A0A392V198_9FABA</name>
<accession>A0A392V198</accession>
<proteinExistence type="predicted"/>
<protein>
    <submittedName>
        <fullName evidence="1">Uncharacterized protein</fullName>
    </submittedName>
</protein>
<evidence type="ECO:0000313" key="1">
    <source>
        <dbReference type="EMBL" id="MCI82074.1"/>
    </source>
</evidence>
<comment type="caution">
    <text evidence="1">The sequence shown here is derived from an EMBL/GenBank/DDBJ whole genome shotgun (WGS) entry which is preliminary data.</text>
</comment>
<keyword evidence="2" id="KW-1185">Reference proteome</keyword>
<feature type="non-terminal residue" evidence="1">
    <location>
        <position position="1"/>
    </location>
</feature>